<dbReference type="Pfam" id="PF09722">
    <property type="entry name" value="Xre_MbcA_ParS_C"/>
    <property type="match status" value="1"/>
</dbReference>
<feature type="domain" description="Antitoxin Xre/MbcA/ParS-like toxin-binding" evidence="1">
    <location>
        <begin position="80"/>
        <end position="129"/>
    </location>
</feature>
<dbReference type="AlphaFoldDB" id="A0A4R5UKS1"/>
<gene>
    <name evidence="2" type="ORF">E2F50_11765</name>
</gene>
<comment type="caution">
    <text evidence="2">The sequence shown here is derived from an EMBL/GenBank/DDBJ whole genome shotgun (WGS) entry which is preliminary data.</text>
</comment>
<organism evidence="2 3">
    <name type="scientific">Rhizobium deserti</name>
    <dbReference type="NCBI Taxonomy" id="2547961"/>
    <lineage>
        <taxon>Bacteria</taxon>
        <taxon>Pseudomonadati</taxon>
        <taxon>Pseudomonadota</taxon>
        <taxon>Alphaproteobacteria</taxon>
        <taxon>Hyphomicrobiales</taxon>
        <taxon>Rhizobiaceae</taxon>
        <taxon>Rhizobium/Agrobacterium group</taxon>
        <taxon>Rhizobium</taxon>
    </lineage>
</organism>
<dbReference type="EMBL" id="SMTL01000002">
    <property type="protein sequence ID" value="TDK37521.1"/>
    <property type="molecule type" value="Genomic_DNA"/>
</dbReference>
<evidence type="ECO:0000313" key="3">
    <source>
        <dbReference type="Proteomes" id="UP000295238"/>
    </source>
</evidence>
<reference evidence="2 3" key="1">
    <citation type="submission" date="2019-03" db="EMBL/GenBank/DDBJ databases">
        <title>Rhizobium sp. nov., an bacterium isolated from biocrust in Mu Us Desert.</title>
        <authorList>
            <person name="Lixiong L."/>
        </authorList>
    </citation>
    <scope>NUCLEOTIDE SEQUENCE [LARGE SCALE GENOMIC DNA]</scope>
    <source>
        <strain evidence="2 3">SPY-1</strain>
    </source>
</reference>
<accession>A0A4R5UKS1</accession>
<dbReference type="InterPro" id="IPR024467">
    <property type="entry name" value="Xre/MbcA/ParS-like_toxin-bd"/>
</dbReference>
<protein>
    <submittedName>
        <fullName evidence="2">DUF2384 domain-containing protein</fullName>
    </submittedName>
</protein>
<evidence type="ECO:0000313" key="2">
    <source>
        <dbReference type="EMBL" id="TDK37521.1"/>
    </source>
</evidence>
<dbReference type="InterPro" id="IPR011979">
    <property type="entry name" value="Antitox_Xre"/>
</dbReference>
<dbReference type="NCBIfam" id="TIGR02293">
    <property type="entry name" value="TAS_TIGR02293"/>
    <property type="match status" value="1"/>
</dbReference>
<dbReference type="RefSeq" id="WP_133316290.1">
    <property type="nucleotide sequence ID" value="NZ_SMTL01000002.1"/>
</dbReference>
<evidence type="ECO:0000259" key="1">
    <source>
        <dbReference type="Pfam" id="PF09722"/>
    </source>
</evidence>
<dbReference type="Proteomes" id="UP000295238">
    <property type="component" value="Unassembled WGS sequence"/>
</dbReference>
<dbReference type="OrthoDB" id="5918037at2"/>
<name>A0A4R5UKS1_9HYPH</name>
<keyword evidence="3" id="KW-1185">Reference proteome</keyword>
<sequence length="132" mass="14731">MRTSANMPIRQRLEVASHGQIHSYNGTTVLELTKLGFSVEELHRFVAPRRTLARRIANGEPLTIGENDGALRVARVMKLAERVFGDIGRAQKWLRKPNRGMQGIVPIDLLEAESGAVLVEQALHQIDHGIYV</sequence>
<proteinExistence type="predicted"/>